<dbReference type="SUPFAM" id="SSF140459">
    <property type="entry name" value="PE/PPE dimer-like"/>
    <property type="match status" value="1"/>
</dbReference>
<feature type="compositionally biased region" description="Basic and acidic residues" evidence="1">
    <location>
        <begin position="1"/>
        <end position="11"/>
    </location>
</feature>
<name>X7Z9Q0_MYCXE</name>
<evidence type="ECO:0000313" key="3">
    <source>
        <dbReference type="EMBL" id="EUA16104.1"/>
    </source>
</evidence>
<dbReference type="InterPro" id="IPR038332">
    <property type="entry name" value="PPE_sf"/>
</dbReference>
<proteinExistence type="predicted"/>
<gene>
    <name evidence="3" type="ORF">I553_1079</name>
</gene>
<evidence type="ECO:0000259" key="2">
    <source>
        <dbReference type="Pfam" id="PF00934"/>
    </source>
</evidence>
<feature type="domain" description="PE" evidence="2">
    <location>
        <begin position="45"/>
        <end position="93"/>
    </location>
</feature>
<reference evidence="3" key="1">
    <citation type="submission" date="2014-01" db="EMBL/GenBank/DDBJ databases">
        <authorList>
            <person name="Brown-Elliot B."/>
            <person name="Wallace R."/>
            <person name="Lenaerts A."/>
            <person name="Ordway D."/>
            <person name="DeGroote M.A."/>
            <person name="Parker T."/>
            <person name="Sizemore C."/>
            <person name="Tallon L.J."/>
            <person name="Sadzewicz L.K."/>
            <person name="Sengamalay N."/>
            <person name="Fraser C.M."/>
            <person name="Hine E."/>
            <person name="Shefchek K.A."/>
            <person name="Das S.P."/>
            <person name="Tettelin H."/>
        </authorList>
    </citation>
    <scope>NUCLEOTIDE SEQUENCE [LARGE SCALE GENOMIC DNA]</scope>
    <source>
        <strain evidence="3">4042</strain>
    </source>
</reference>
<dbReference type="AlphaFoldDB" id="X7Z9Q0"/>
<feature type="compositionally biased region" description="Low complexity" evidence="1">
    <location>
        <begin position="25"/>
        <end position="35"/>
    </location>
</feature>
<accession>X7Z9Q0</accession>
<comment type="caution">
    <text evidence="3">The sequence shown here is derived from an EMBL/GenBank/DDBJ whole genome shotgun (WGS) entry which is preliminary data.</text>
</comment>
<organism evidence="3">
    <name type="scientific">Mycobacterium xenopi 4042</name>
    <dbReference type="NCBI Taxonomy" id="1299334"/>
    <lineage>
        <taxon>Bacteria</taxon>
        <taxon>Bacillati</taxon>
        <taxon>Actinomycetota</taxon>
        <taxon>Actinomycetes</taxon>
        <taxon>Mycobacteriales</taxon>
        <taxon>Mycobacteriaceae</taxon>
        <taxon>Mycobacterium</taxon>
    </lineage>
</organism>
<feature type="region of interest" description="Disordered" evidence="1">
    <location>
        <begin position="1"/>
        <end position="35"/>
    </location>
</feature>
<sequence length="151" mass="15723">MRFTERSRSDDTTSCSRRPGRDQCGGRSADRAAGGRACRCRSADHRVVPPAADPVSLQTAVGFSAQGAEHVAVAAQGVEELGRAGVGVGESGQAMPPVMRPRHRRIWSPAPEHDRTDLDGFAAGGAFGAVERRTGPGFTVGGGRGMVVVGR</sequence>
<evidence type="ECO:0000256" key="1">
    <source>
        <dbReference type="SAM" id="MobiDB-lite"/>
    </source>
</evidence>
<dbReference type="EMBL" id="JAOB01000080">
    <property type="protein sequence ID" value="EUA16104.1"/>
    <property type="molecule type" value="Genomic_DNA"/>
</dbReference>
<dbReference type="Pfam" id="PF00934">
    <property type="entry name" value="PE"/>
    <property type="match status" value="1"/>
</dbReference>
<protein>
    <submittedName>
        <fullName evidence="3">PE family protein</fullName>
    </submittedName>
</protein>
<dbReference type="InterPro" id="IPR000084">
    <property type="entry name" value="PE-PGRS_N"/>
</dbReference>